<dbReference type="InterPro" id="IPR024711">
    <property type="entry name" value="Catalase_clade1/3"/>
</dbReference>
<protein>
    <recommendedName>
        <fullName evidence="3">catalase</fullName>
        <ecNumber evidence="3">1.11.1.6</ecNumber>
    </recommendedName>
</protein>
<keyword evidence="8 12" id="KW-0408">Iron</keyword>
<evidence type="ECO:0000313" key="16">
    <source>
        <dbReference type="Proteomes" id="UP000289437"/>
    </source>
</evidence>
<dbReference type="GO" id="GO:0046872">
    <property type="term" value="F:metal ion binding"/>
    <property type="evidence" value="ECO:0007669"/>
    <property type="project" value="UniProtKB-KW"/>
</dbReference>
<dbReference type="CDD" id="cd08156">
    <property type="entry name" value="catalase_clade_3"/>
    <property type="match status" value="1"/>
</dbReference>
<dbReference type="GO" id="GO:0020037">
    <property type="term" value="F:heme binding"/>
    <property type="evidence" value="ECO:0007669"/>
    <property type="project" value="InterPro"/>
</dbReference>
<dbReference type="GO" id="GO:0042744">
    <property type="term" value="P:hydrogen peroxide catabolic process"/>
    <property type="evidence" value="ECO:0007669"/>
    <property type="project" value="UniProtKB-KW"/>
</dbReference>
<dbReference type="PANTHER" id="PTHR11465:SF9">
    <property type="entry name" value="CATALASE"/>
    <property type="match status" value="1"/>
</dbReference>
<feature type="compositionally biased region" description="Polar residues" evidence="13">
    <location>
        <begin position="46"/>
        <end position="63"/>
    </location>
</feature>
<dbReference type="Pfam" id="PF06628">
    <property type="entry name" value="Catalase-rel"/>
    <property type="match status" value="1"/>
</dbReference>
<keyword evidence="5 12" id="KW-0349">Heme</keyword>
<evidence type="ECO:0000256" key="7">
    <source>
        <dbReference type="ARBA" id="ARBA00023002"/>
    </source>
</evidence>
<keyword evidence="16" id="KW-1185">Reference proteome</keyword>
<evidence type="ECO:0000256" key="10">
    <source>
        <dbReference type="ARBA" id="ARBA00049254"/>
    </source>
</evidence>
<reference evidence="16" key="2">
    <citation type="submission" date="2019-02" db="EMBL/GenBank/DDBJ databases">
        <title>Granulicella sibirica sp. nov., a psychrotolerant acidobacterium isolated from an organic soil layer in forested tundra, West Siberia.</title>
        <authorList>
            <person name="Oshkin I.Y."/>
            <person name="Kulichevskaya I.S."/>
            <person name="Rijpstra W.I.C."/>
            <person name="Sinninghe Damste J.S."/>
            <person name="Rakitin A.L."/>
            <person name="Ravin N.V."/>
            <person name="Dedysh S.N."/>
        </authorList>
    </citation>
    <scope>NUCLEOTIDE SEQUENCE [LARGE SCALE GENOMIC DNA]</scope>
    <source>
        <strain evidence="16">AF10</strain>
    </source>
</reference>
<evidence type="ECO:0000256" key="1">
    <source>
        <dbReference type="ARBA" id="ARBA00001971"/>
    </source>
</evidence>
<dbReference type="InterPro" id="IPR024708">
    <property type="entry name" value="Catalase_AS"/>
</dbReference>
<dbReference type="InterPro" id="IPR011614">
    <property type="entry name" value="Catalase_core"/>
</dbReference>
<dbReference type="AlphaFoldDB" id="A0A4Q0T223"/>
<feature type="binding site" description="axial binding residue" evidence="12">
    <location>
        <position position="378"/>
    </location>
    <ligand>
        <name>heme</name>
        <dbReference type="ChEBI" id="CHEBI:30413"/>
    </ligand>
    <ligandPart>
        <name>Fe</name>
        <dbReference type="ChEBI" id="CHEBI:18248"/>
    </ligandPart>
</feature>
<dbReference type="PIRSF" id="PIRSF038928">
    <property type="entry name" value="Catalase_clade1-3"/>
    <property type="match status" value="1"/>
</dbReference>
<organism evidence="15 16">
    <name type="scientific">Granulicella sibirica</name>
    <dbReference type="NCBI Taxonomy" id="2479048"/>
    <lineage>
        <taxon>Bacteria</taxon>
        <taxon>Pseudomonadati</taxon>
        <taxon>Acidobacteriota</taxon>
        <taxon>Terriglobia</taxon>
        <taxon>Terriglobales</taxon>
        <taxon>Acidobacteriaceae</taxon>
        <taxon>Granulicella</taxon>
    </lineage>
</organism>
<feature type="domain" description="Catalase core" evidence="14">
    <location>
        <begin position="48"/>
        <end position="432"/>
    </location>
</feature>
<name>A0A4Q0T223_9BACT</name>
<feature type="active site" evidence="11">
    <location>
        <position position="95"/>
    </location>
</feature>
<dbReference type="InterPro" id="IPR010582">
    <property type="entry name" value="Catalase_immune_responsive"/>
</dbReference>
<evidence type="ECO:0000256" key="12">
    <source>
        <dbReference type="PIRSR" id="PIRSR038928-2"/>
    </source>
</evidence>
<keyword evidence="4" id="KW-0575">Peroxidase</keyword>
<evidence type="ECO:0000256" key="3">
    <source>
        <dbReference type="ARBA" id="ARBA00012314"/>
    </source>
</evidence>
<dbReference type="PROSITE" id="PS00438">
    <property type="entry name" value="CATALASE_2"/>
    <property type="match status" value="1"/>
</dbReference>
<comment type="caution">
    <text evidence="15">The sequence shown here is derived from an EMBL/GenBank/DDBJ whole genome shotgun (WGS) entry which is preliminary data.</text>
</comment>
<feature type="region of interest" description="Disordered" evidence="13">
    <location>
        <begin position="523"/>
        <end position="544"/>
    </location>
</feature>
<evidence type="ECO:0000256" key="13">
    <source>
        <dbReference type="SAM" id="MobiDB-lite"/>
    </source>
</evidence>
<keyword evidence="9" id="KW-0376">Hydrogen peroxide</keyword>
<dbReference type="PRINTS" id="PR00067">
    <property type="entry name" value="CATALASE"/>
</dbReference>
<feature type="compositionally biased region" description="Polar residues" evidence="13">
    <location>
        <begin position="1"/>
        <end position="27"/>
    </location>
</feature>
<keyword evidence="6 12" id="KW-0479">Metal-binding</keyword>
<comment type="catalytic activity">
    <reaction evidence="10">
        <text>2 H2O2 = O2 + 2 H2O</text>
        <dbReference type="Rhea" id="RHEA:20309"/>
        <dbReference type="ChEBI" id="CHEBI:15377"/>
        <dbReference type="ChEBI" id="CHEBI:15379"/>
        <dbReference type="ChEBI" id="CHEBI:16240"/>
        <dbReference type="EC" id="1.11.1.6"/>
    </reaction>
</comment>
<feature type="active site" evidence="11">
    <location>
        <position position="168"/>
    </location>
</feature>
<dbReference type="Gene3D" id="2.40.180.10">
    <property type="entry name" value="Catalase core domain"/>
    <property type="match status" value="1"/>
</dbReference>
<keyword evidence="7" id="KW-0560">Oxidoreductase</keyword>
<dbReference type="PANTHER" id="PTHR11465">
    <property type="entry name" value="CATALASE"/>
    <property type="match status" value="1"/>
</dbReference>
<proteinExistence type="inferred from homology"/>
<dbReference type="EC" id="1.11.1.6" evidence="3"/>
<dbReference type="SMART" id="SM01060">
    <property type="entry name" value="Catalase"/>
    <property type="match status" value="1"/>
</dbReference>
<dbReference type="Proteomes" id="UP000289437">
    <property type="component" value="Unassembled WGS sequence"/>
</dbReference>
<dbReference type="SUPFAM" id="SSF56634">
    <property type="entry name" value="Heme-dependent catalase-like"/>
    <property type="match status" value="1"/>
</dbReference>
<dbReference type="InterPro" id="IPR020835">
    <property type="entry name" value="Catalase_sf"/>
</dbReference>
<dbReference type="RefSeq" id="WP_128913570.1">
    <property type="nucleotide sequence ID" value="NZ_RDSM01000002.1"/>
</dbReference>
<dbReference type="Pfam" id="PF00199">
    <property type="entry name" value="Catalase"/>
    <property type="match status" value="1"/>
</dbReference>
<evidence type="ECO:0000256" key="8">
    <source>
        <dbReference type="ARBA" id="ARBA00023004"/>
    </source>
</evidence>
<evidence type="ECO:0000256" key="5">
    <source>
        <dbReference type="ARBA" id="ARBA00022617"/>
    </source>
</evidence>
<gene>
    <name evidence="15" type="ORF">GRAN_2885</name>
</gene>
<feature type="region of interest" description="Disordered" evidence="13">
    <location>
        <begin position="1"/>
        <end position="67"/>
    </location>
</feature>
<dbReference type="InterPro" id="IPR018028">
    <property type="entry name" value="Catalase"/>
</dbReference>
<comment type="cofactor">
    <cofactor evidence="1 12">
        <name>heme</name>
        <dbReference type="ChEBI" id="CHEBI:30413"/>
    </cofactor>
</comment>
<dbReference type="EMBL" id="RDSM01000002">
    <property type="protein sequence ID" value="RXH56028.1"/>
    <property type="molecule type" value="Genomic_DNA"/>
</dbReference>
<dbReference type="GO" id="GO:0004096">
    <property type="term" value="F:catalase activity"/>
    <property type="evidence" value="ECO:0007669"/>
    <property type="project" value="UniProtKB-EC"/>
</dbReference>
<dbReference type="PROSITE" id="PS51402">
    <property type="entry name" value="CATALASE_3"/>
    <property type="match status" value="1"/>
</dbReference>
<comment type="similarity">
    <text evidence="2">Belongs to the catalase family.</text>
</comment>
<dbReference type="InterPro" id="IPR040333">
    <property type="entry name" value="Catalase_3"/>
</dbReference>
<accession>A0A4Q0T223</accession>
<dbReference type="GO" id="GO:0005737">
    <property type="term" value="C:cytoplasm"/>
    <property type="evidence" value="ECO:0007669"/>
    <property type="project" value="TreeGrafter"/>
</dbReference>
<evidence type="ECO:0000256" key="9">
    <source>
        <dbReference type="ARBA" id="ARBA00023324"/>
    </source>
</evidence>
<dbReference type="OrthoDB" id="9760293at2"/>
<evidence type="ECO:0000259" key="14">
    <source>
        <dbReference type="SMART" id="SM01060"/>
    </source>
</evidence>
<evidence type="ECO:0000256" key="4">
    <source>
        <dbReference type="ARBA" id="ARBA00022559"/>
    </source>
</evidence>
<evidence type="ECO:0000313" key="15">
    <source>
        <dbReference type="EMBL" id="RXH56028.1"/>
    </source>
</evidence>
<evidence type="ECO:0000256" key="11">
    <source>
        <dbReference type="PIRSR" id="PIRSR038928-1"/>
    </source>
</evidence>
<evidence type="ECO:0000256" key="6">
    <source>
        <dbReference type="ARBA" id="ARBA00022723"/>
    </source>
</evidence>
<dbReference type="GO" id="GO:0042542">
    <property type="term" value="P:response to hydrogen peroxide"/>
    <property type="evidence" value="ECO:0007669"/>
    <property type="project" value="TreeGrafter"/>
</dbReference>
<reference evidence="15 16" key="1">
    <citation type="submission" date="2018-11" db="EMBL/GenBank/DDBJ databases">
        <authorList>
            <person name="Mardanov A.V."/>
            <person name="Ravin N.V."/>
            <person name="Dedysh S.N."/>
        </authorList>
    </citation>
    <scope>NUCLEOTIDE SEQUENCE [LARGE SCALE GENOMIC DNA]</scope>
    <source>
        <strain evidence="15 16">AF10</strain>
    </source>
</reference>
<dbReference type="FunFam" id="2.40.180.10:FF:000001">
    <property type="entry name" value="Catalase"/>
    <property type="match status" value="1"/>
</dbReference>
<sequence>MADHNGSNGNKLNQGGSTRIGSESPVGNGSKGPGATDDGATHINPILTTNQGRPIGDNQNSVTAGRRGPITLDDFQLFEKMAQFNRERTPERVVHAKGSGAHGNFVVTHDITKYTKAAIFSKIGNTCPVFARFSTVGGEKGSADTARDPRGFAVKFYTEEGNWDMVGNNTPTFFIRDAIKFGDFIHTQKREPGSNLKSATMMWDFWSLSPESLHQVTILMSDRGIPDGYRHMHGYSSHTFSLINDAGELHYCKWHFRCNQGIKNLMNAEADTLAGTDPDYSQRDLLHAIDQKDFPSWTVQIQVMKESEIDNFKYDPFDLTKVWPHGEYPLIDVGVMTLDRKPSNYHAEVEQAAFNPSNIVPGMGYSPDKMLQGRLLSYPDAHRYRIGTNYDLLPINARKNNGYTYNRDGLMRFDGNGGDLPNYEPNSFGGPKEDPKYIERPYSTATTEKVGRYDHREENDDYTQAGNLWRLFDDGEKDRTAETISKSLGQTPLRIQKLQLSHFKKADPDYAARVAKALNNNEHPEYLHADDAATVPAGARLHEK</sequence>
<evidence type="ECO:0000256" key="2">
    <source>
        <dbReference type="ARBA" id="ARBA00005329"/>
    </source>
</evidence>